<dbReference type="GO" id="GO:0016616">
    <property type="term" value="F:oxidoreductase activity, acting on the CH-OH group of donors, NAD or NADP as acceptor"/>
    <property type="evidence" value="ECO:0007669"/>
    <property type="project" value="TreeGrafter"/>
</dbReference>
<reference evidence="4 5" key="1">
    <citation type="submission" date="2017-02" db="EMBL/GenBank/DDBJ databases">
        <title>Genomes of Trichoderma spp. with biocontrol activity.</title>
        <authorList>
            <person name="Gardiner D."/>
            <person name="Kazan K."/>
            <person name="Vos C."/>
            <person name="Harvey P."/>
        </authorList>
    </citation>
    <scope>NUCLEOTIDE SEQUENCE [LARGE SCALE GENOMIC DNA]</scope>
    <source>
        <strain evidence="4 5">A5MH</strain>
    </source>
</reference>
<dbReference type="PANTHER" id="PTHR10366:SF562">
    <property type="entry name" value="ALDEHYDE REDUCTASE II (AFU_ORTHOLOGUE AFUA_1G11360)"/>
    <property type="match status" value="1"/>
</dbReference>
<accession>A0A2K0SZ74</accession>
<dbReference type="InterPro" id="IPR036291">
    <property type="entry name" value="NAD(P)-bd_dom_sf"/>
</dbReference>
<dbReference type="InterPro" id="IPR050425">
    <property type="entry name" value="NAD(P)_dehydrat-like"/>
</dbReference>
<dbReference type="SUPFAM" id="SSF51735">
    <property type="entry name" value="NAD(P)-binding Rossmann-fold domains"/>
    <property type="match status" value="1"/>
</dbReference>
<keyword evidence="1" id="KW-0560">Oxidoreductase</keyword>
<evidence type="ECO:0000313" key="4">
    <source>
        <dbReference type="EMBL" id="PNP38569.1"/>
    </source>
</evidence>
<dbReference type="Gene3D" id="3.40.50.720">
    <property type="entry name" value="NAD(P)-binding Rossmann-like Domain"/>
    <property type="match status" value="1"/>
</dbReference>
<name>A0A2K0SZ74_9HYPO</name>
<comment type="similarity">
    <text evidence="2">Belongs to the NAD(P)-dependent epimerase/dehydratase family. Dihydroflavonol-4-reductase subfamily.</text>
</comment>
<dbReference type="Pfam" id="PF01370">
    <property type="entry name" value="Epimerase"/>
    <property type="match status" value="1"/>
</dbReference>
<dbReference type="InterPro" id="IPR001509">
    <property type="entry name" value="Epimerase_deHydtase"/>
</dbReference>
<dbReference type="EMBL" id="MTYH01000104">
    <property type="protein sequence ID" value="PNP38569.1"/>
    <property type="molecule type" value="Genomic_DNA"/>
</dbReference>
<protein>
    <recommendedName>
        <fullName evidence="3">NAD-dependent epimerase/dehydratase domain-containing protein</fullName>
    </recommendedName>
</protein>
<sequence>MTSGPTPAFPPGSWILVTGVTGHIASHVTLQLLQRGYKVRGTVRDLISASWLVDDLFKSAAVSGNFELTLVSDFGNPDAFKDAIKGVSAIAHIATPNNFDPDPSKVIPVTVGAATSILKAAASEPSVKRFVYTSSVAAAATQRPGNHTHVGRDTWNDWAIEIANAPPPYEASRGPAVYSAAKAKAEKAVWDYFEEEKPPFAINVVSPFATIGPVLHPSQPGATSLWIKELLNGDLSSTNIVPNFYTVHVHDVALLHIAALLDAEVNGRRLQAWAEPANWNDLLRTLRKLCPNNTSIASDIPNETNIELTTDTTKCINLLKKWGDQNGFRTTEEAVKDTLAHWKLV</sequence>
<dbReference type="Proteomes" id="UP000236546">
    <property type="component" value="Unassembled WGS sequence"/>
</dbReference>
<evidence type="ECO:0000256" key="1">
    <source>
        <dbReference type="ARBA" id="ARBA00023002"/>
    </source>
</evidence>
<gene>
    <name evidence="4" type="ORF">TGAMA5MH_09650</name>
</gene>
<dbReference type="PANTHER" id="PTHR10366">
    <property type="entry name" value="NAD DEPENDENT EPIMERASE/DEHYDRATASE"/>
    <property type="match status" value="1"/>
</dbReference>
<dbReference type="OrthoDB" id="2735536at2759"/>
<dbReference type="AlphaFoldDB" id="A0A2K0SZ74"/>
<evidence type="ECO:0000256" key="2">
    <source>
        <dbReference type="ARBA" id="ARBA00023445"/>
    </source>
</evidence>
<feature type="domain" description="NAD-dependent epimerase/dehydratase" evidence="3">
    <location>
        <begin position="15"/>
        <end position="262"/>
    </location>
</feature>
<comment type="caution">
    <text evidence="4">The sequence shown here is derived from an EMBL/GenBank/DDBJ whole genome shotgun (WGS) entry which is preliminary data.</text>
</comment>
<evidence type="ECO:0000313" key="5">
    <source>
        <dbReference type="Proteomes" id="UP000236546"/>
    </source>
</evidence>
<proteinExistence type="inferred from homology"/>
<organism evidence="4 5">
    <name type="scientific">Trichoderma gamsii</name>
    <dbReference type="NCBI Taxonomy" id="398673"/>
    <lineage>
        <taxon>Eukaryota</taxon>
        <taxon>Fungi</taxon>
        <taxon>Dikarya</taxon>
        <taxon>Ascomycota</taxon>
        <taxon>Pezizomycotina</taxon>
        <taxon>Sordariomycetes</taxon>
        <taxon>Hypocreomycetidae</taxon>
        <taxon>Hypocreales</taxon>
        <taxon>Hypocreaceae</taxon>
        <taxon>Trichoderma</taxon>
    </lineage>
</organism>
<evidence type="ECO:0000259" key="3">
    <source>
        <dbReference type="Pfam" id="PF01370"/>
    </source>
</evidence>